<sequence>MTVSIKDETDMDCDGFTFLASAAKTTTTKSVPISKMGKTGKGGKRNGTTIKPTANDADDAELAWINAKLDKAKTGETVGVGEYSRGQ</sequence>
<keyword evidence="2" id="KW-1185">Reference proteome</keyword>
<proteinExistence type="predicted"/>
<dbReference type="EnsemblMetazoa" id="PPA35066.1">
    <property type="protein sequence ID" value="PPA35066.1"/>
    <property type="gene ID" value="WBGene00273435"/>
</dbReference>
<name>A0A2A6C888_PRIPA</name>
<dbReference type="Proteomes" id="UP000005239">
    <property type="component" value="Unassembled WGS sequence"/>
</dbReference>
<accession>A0A8R1UNZ8</accession>
<dbReference type="AlphaFoldDB" id="A0A2A6C888"/>
<protein>
    <submittedName>
        <fullName evidence="1">Uncharacterized protein</fullName>
    </submittedName>
</protein>
<organism evidence="1 2">
    <name type="scientific">Pristionchus pacificus</name>
    <name type="common">Parasitic nematode worm</name>
    <dbReference type="NCBI Taxonomy" id="54126"/>
    <lineage>
        <taxon>Eukaryota</taxon>
        <taxon>Metazoa</taxon>
        <taxon>Ecdysozoa</taxon>
        <taxon>Nematoda</taxon>
        <taxon>Chromadorea</taxon>
        <taxon>Rhabditida</taxon>
        <taxon>Rhabditina</taxon>
        <taxon>Diplogasteromorpha</taxon>
        <taxon>Diplogasteroidea</taxon>
        <taxon>Neodiplogasteridae</taxon>
        <taxon>Pristionchus</taxon>
    </lineage>
</organism>
<evidence type="ECO:0000313" key="2">
    <source>
        <dbReference type="Proteomes" id="UP000005239"/>
    </source>
</evidence>
<evidence type="ECO:0000313" key="1">
    <source>
        <dbReference type="EnsemblMetazoa" id="PPA35066.1"/>
    </source>
</evidence>
<gene>
    <name evidence="1" type="primary">WBGene00273435</name>
</gene>
<reference evidence="2" key="1">
    <citation type="journal article" date="2008" name="Nat. Genet.">
        <title>The Pristionchus pacificus genome provides a unique perspective on nematode lifestyle and parasitism.</title>
        <authorList>
            <person name="Dieterich C."/>
            <person name="Clifton S.W."/>
            <person name="Schuster L.N."/>
            <person name="Chinwalla A."/>
            <person name="Delehaunty K."/>
            <person name="Dinkelacker I."/>
            <person name="Fulton L."/>
            <person name="Fulton R."/>
            <person name="Godfrey J."/>
            <person name="Minx P."/>
            <person name="Mitreva M."/>
            <person name="Roeseler W."/>
            <person name="Tian H."/>
            <person name="Witte H."/>
            <person name="Yang S.P."/>
            <person name="Wilson R.K."/>
            <person name="Sommer R.J."/>
        </authorList>
    </citation>
    <scope>NUCLEOTIDE SEQUENCE [LARGE SCALE GENOMIC DNA]</scope>
    <source>
        <strain evidence="2">PS312</strain>
    </source>
</reference>
<reference evidence="1" key="2">
    <citation type="submission" date="2022-06" db="UniProtKB">
        <authorList>
            <consortium name="EnsemblMetazoa"/>
        </authorList>
    </citation>
    <scope>IDENTIFICATION</scope>
    <source>
        <strain evidence="1">PS312</strain>
    </source>
</reference>
<accession>A0A2A6C888</accession>